<dbReference type="EMBL" id="UYRV01013862">
    <property type="protein sequence ID" value="VDK59909.1"/>
    <property type="molecule type" value="Genomic_DNA"/>
</dbReference>
<dbReference type="InterPro" id="IPR036282">
    <property type="entry name" value="Glutathione-S-Trfase_C_sf"/>
</dbReference>
<dbReference type="PANTHER" id="PTHR12289:SF32">
    <property type="entry name" value="GST_C_6 DOMAIN-CONTAINING PROTEIN"/>
    <property type="match status" value="1"/>
</dbReference>
<keyword evidence="5" id="KW-1185">Reference proteome</keyword>
<protein>
    <recommendedName>
        <fullName evidence="6">GST C-terminal domain-containing protein</fullName>
    </recommendedName>
</protein>
<dbReference type="AlphaFoldDB" id="A0A3P6RHN7"/>
<feature type="domain" description="Thioredoxin-like fold" evidence="3">
    <location>
        <begin position="10"/>
        <end position="87"/>
    </location>
</feature>
<dbReference type="InterPro" id="IPR033468">
    <property type="entry name" value="Metaxin_GST"/>
</dbReference>
<dbReference type="InterPro" id="IPR026928">
    <property type="entry name" value="FAX/IsoI-like"/>
</dbReference>
<dbReference type="SUPFAM" id="SSF47616">
    <property type="entry name" value="GST C-terminal domain-like"/>
    <property type="match status" value="1"/>
</dbReference>
<dbReference type="InterPro" id="IPR040079">
    <property type="entry name" value="Glutathione_S-Trfase"/>
</dbReference>
<feature type="domain" description="Metaxin glutathione S-transferase" evidence="2">
    <location>
        <begin position="140"/>
        <end position="202"/>
    </location>
</feature>
<evidence type="ECO:0000256" key="1">
    <source>
        <dbReference type="ARBA" id="ARBA00006475"/>
    </source>
</evidence>
<gene>
    <name evidence="4" type="ORF">CGOC_LOCUS4833</name>
</gene>
<name>A0A3P6RHN7_CYLGO</name>
<evidence type="ECO:0008006" key="6">
    <source>
        <dbReference type="Google" id="ProtNLM"/>
    </source>
</evidence>
<proteinExistence type="inferred from homology"/>
<organism evidence="4 5">
    <name type="scientific">Cylicostephanus goldi</name>
    <name type="common">Nematode worm</name>
    <dbReference type="NCBI Taxonomy" id="71465"/>
    <lineage>
        <taxon>Eukaryota</taxon>
        <taxon>Metazoa</taxon>
        <taxon>Ecdysozoa</taxon>
        <taxon>Nematoda</taxon>
        <taxon>Chromadorea</taxon>
        <taxon>Rhabditida</taxon>
        <taxon>Rhabditina</taxon>
        <taxon>Rhabditomorpha</taxon>
        <taxon>Strongyloidea</taxon>
        <taxon>Strongylidae</taxon>
        <taxon>Cylicostephanus</taxon>
    </lineage>
</organism>
<dbReference type="GO" id="GO:0005737">
    <property type="term" value="C:cytoplasm"/>
    <property type="evidence" value="ECO:0007669"/>
    <property type="project" value="TreeGrafter"/>
</dbReference>
<dbReference type="OrthoDB" id="5809458at2759"/>
<evidence type="ECO:0000259" key="2">
    <source>
        <dbReference type="Pfam" id="PF17171"/>
    </source>
</evidence>
<evidence type="ECO:0000313" key="4">
    <source>
        <dbReference type="EMBL" id="VDK59909.1"/>
    </source>
</evidence>
<dbReference type="Gene3D" id="1.20.1050.10">
    <property type="match status" value="1"/>
</dbReference>
<dbReference type="SFLD" id="SFLDG01180">
    <property type="entry name" value="SUF1"/>
    <property type="match status" value="1"/>
</dbReference>
<dbReference type="SFLD" id="SFLDS00019">
    <property type="entry name" value="Glutathione_Transferase_(cytos"/>
    <property type="match status" value="1"/>
</dbReference>
<dbReference type="InterPro" id="IPR050931">
    <property type="entry name" value="Mito_Protein_Transport_Metaxin"/>
</dbReference>
<dbReference type="Pfam" id="PF17171">
    <property type="entry name" value="GST_C_6"/>
    <property type="match status" value="1"/>
</dbReference>
<dbReference type="PANTHER" id="PTHR12289">
    <property type="entry name" value="METAXIN RELATED"/>
    <property type="match status" value="1"/>
</dbReference>
<evidence type="ECO:0000313" key="5">
    <source>
        <dbReference type="Proteomes" id="UP000271889"/>
    </source>
</evidence>
<accession>A0A3P6RHN7</accession>
<comment type="similarity">
    <text evidence="1">Belongs to the FAX family.</text>
</comment>
<dbReference type="Gene3D" id="3.40.30.10">
    <property type="entry name" value="Glutaredoxin"/>
    <property type="match status" value="1"/>
</dbReference>
<dbReference type="Proteomes" id="UP000271889">
    <property type="component" value="Unassembled WGS sequence"/>
</dbReference>
<sequence length="213" mass="24605">MYSYTRLIFQVSPVIISRSQYGKLPFVELNGEHIADSQVIINRITKHFNIKELTDPKNRAIARAVERMTEIHTFMVQYYFKIVDDANTLAEIGCRDAHFPEWLIPIIAPIMGFFIKQKTMPKIVSGVGGMSTENYKEVLRKDYDVYQALLDKQKFLFGDEIAAVDCSVFGQLATVLYLPYSTYAKNLLKEEYPVLVDYCDRIKETVFGDYKPE</sequence>
<dbReference type="CDD" id="cd03193">
    <property type="entry name" value="GST_C_Metaxin"/>
    <property type="match status" value="1"/>
</dbReference>
<dbReference type="Pfam" id="PF17172">
    <property type="entry name" value="GST_N_4"/>
    <property type="match status" value="1"/>
</dbReference>
<dbReference type="SUPFAM" id="SSF52833">
    <property type="entry name" value="Thioredoxin-like"/>
    <property type="match status" value="1"/>
</dbReference>
<reference evidence="4 5" key="1">
    <citation type="submission" date="2018-11" db="EMBL/GenBank/DDBJ databases">
        <authorList>
            <consortium name="Pathogen Informatics"/>
        </authorList>
    </citation>
    <scope>NUCLEOTIDE SEQUENCE [LARGE SCALE GENOMIC DNA]</scope>
</reference>
<dbReference type="SFLD" id="SFLDG01200">
    <property type="entry name" value="SUF1.1"/>
    <property type="match status" value="1"/>
</dbReference>
<dbReference type="InterPro" id="IPR036249">
    <property type="entry name" value="Thioredoxin-like_sf"/>
</dbReference>
<evidence type="ECO:0000259" key="3">
    <source>
        <dbReference type="Pfam" id="PF17172"/>
    </source>
</evidence>
<dbReference type="InterPro" id="IPR012336">
    <property type="entry name" value="Thioredoxin-like_fold"/>
</dbReference>